<reference evidence="8 9" key="1">
    <citation type="submission" date="2021-08" db="EMBL/GenBank/DDBJ databases">
        <title>Helicobacter spp. isolated from feces of Anatolian Ground Squirrel (Spermophilus xanthoprymnus) in Turkey.</title>
        <authorList>
            <person name="Aydin F."/>
            <person name="Abay S."/>
            <person name="Kayman T."/>
            <person name="Karakaya E."/>
            <person name="Saticioglu I.B."/>
        </authorList>
    </citation>
    <scope>NUCLEOTIDE SEQUENCE [LARGE SCALE GENOMIC DNA]</scope>
    <source>
        <strain evidence="8 9">Faydin-H70</strain>
    </source>
</reference>
<comment type="pathway">
    <text evidence="6">Isoprenoid biosynthesis; isopentenyl diphosphate biosynthesis via DXP pathway; isopentenyl diphosphate from 1-deoxy-D-xylulose 5-phosphate: step 3/6.</text>
</comment>
<comment type="similarity">
    <text evidence="6">Belongs to the GHMP kinase family. IspE subfamily.</text>
</comment>
<accession>A0ABS7JKX6</accession>
<dbReference type="InterPro" id="IPR004424">
    <property type="entry name" value="IspE"/>
</dbReference>
<keyword evidence="6" id="KW-0414">Isoprene biosynthesis</keyword>
<dbReference type="InterPro" id="IPR020568">
    <property type="entry name" value="Ribosomal_Su5_D2-typ_SF"/>
</dbReference>
<dbReference type="HAMAP" id="MF_00061">
    <property type="entry name" value="IspE"/>
    <property type="match status" value="1"/>
</dbReference>
<dbReference type="InterPro" id="IPR014721">
    <property type="entry name" value="Ribsml_uS5_D2-typ_fold_subgr"/>
</dbReference>
<keyword evidence="4 6" id="KW-0418">Kinase</keyword>
<dbReference type="InterPro" id="IPR006204">
    <property type="entry name" value="GHMP_kinase_N_dom"/>
</dbReference>
<evidence type="ECO:0000256" key="2">
    <source>
        <dbReference type="ARBA" id="ARBA00022679"/>
    </source>
</evidence>
<dbReference type="SUPFAM" id="SSF55060">
    <property type="entry name" value="GHMP Kinase, C-terminal domain"/>
    <property type="match status" value="1"/>
</dbReference>
<evidence type="ECO:0000313" key="8">
    <source>
        <dbReference type="EMBL" id="MBX7490036.1"/>
    </source>
</evidence>
<dbReference type="Gene3D" id="3.30.70.890">
    <property type="entry name" value="GHMP kinase, C-terminal domain"/>
    <property type="match status" value="1"/>
</dbReference>
<keyword evidence="5 6" id="KW-0067">ATP-binding</keyword>
<comment type="caution">
    <text evidence="8">The sequence shown here is derived from an EMBL/GenBank/DDBJ whole genome shotgun (WGS) entry which is preliminary data.</text>
</comment>
<feature type="active site" evidence="6">
    <location>
        <position position="140"/>
    </location>
</feature>
<evidence type="ECO:0000313" key="9">
    <source>
        <dbReference type="Proteomes" id="UP000700059"/>
    </source>
</evidence>
<proteinExistence type="inferred from homology"/>
<dbReference type="Pfam" id="PF00288">
    <property type="entry name" value="GHMP_kinases_N"/>
    <property type="match status" value="1"/>
</dbReference>
<dbReference type="NCBIfam" id="TIGR00154">
    <property type="entry name" value="ispE"/>
    <property type="match status" value="1"/>
</dbReference>
<dbReference type="PANTHER" id="PTHR43527:SF2">
    <property type="entry name" value="4-DIPHOSPHOCYTIDYL-2-C-METHYL-D-ERYTHRITOL KINASE, CHLOROPLASTIC"/>
    <property type="match status" value="1"/>
</dbReference>
<evidence type="ECO:0000256" key="1">
    <source>
        <dbReference type="ARBA" id="ARBA00017473"/>
    </source>
</evidence>
<dbReference type="NCBIfam" id="NF003216">
    <property type="entry name" value="PRK04181.1"/>
    <property type="match status" value="1"/>
</dbReference>
<dbReference type="PIRSF" id="PIRSF010376">
    <property type="entry name" value="IspE"/>
    <property type="match status" value="1"/>
</dbReference>
<comment type="catalytic activity">
    <reaction evidence="6">
        <text>4-CDP-2-C-methyl-D-erythritol + ATP = 4-CDP-2-C-methyl-D-erythritol 2-phosphate + ADP + H(+)</text>
        <dbReference type="Rhea" id="RHEA:18437"/>
        <dbReference type="ChEBI" id="CHEBI:15378"/>
        <dbReference type="ChEBI" id="CHEBI:30616"/>
        <dbReference type="ChEBI" id="CHEBI:57823"/>
        <dbReference type="ChEBI" id="CHEBI:57919"/>
        <dbReference type="ChEBI" id="CHEBI:456216"/>
        <dbReference type="EC" id="2.7.1.148"/>
    </reaction>
</comment>
<feature type="domain" description="GHMP kinase N-terminal" evidence="7">
    <location>
        <begin position="65"/>
        <end position="145"/>
    </location>
</feature>
<evidence type="ECO:0000256" key="6">
    <source>
        <dbReference type="HAMAP-Rule" id="MF_00061"/>
    </source>
</evidence>
<feature type="binding site" evidence="6">
    <location>
        <begin position="98"/>
        <end position="108"/>
    </location>
    <ligand>
        <name>ATP</name>
        <dbReference type="ChEBI" id="CHEBI:30616"/>
    </ligand>
</feature>
<keyword evidence="9" id="KW-1185">Reference proteome</keyword>
<organism evidence="8 9">
    <name type="scientific">Helicobacter turcicus</name>
    <dbReference type="NCBI Taxonomy" id="2867412"/>
    <lineage>
        <taxon>Bacteria</taxon>
        <taxon>Pseudomonadati</taxon>
        <taxon>Campylobacterota</taxon>
        <taxon>Epsilonproteobacteria</taxon>
        <taxon>Campylobacterales</taxon>
        <taxon>Helicobacteraceae</taxon>
        <taxon>Helicobacter</taxon>
    </lineage>
</organism>
<evidence type="ECO:0000256" key="4">
    <source>
        <dbReference type="ARBA" id="ARBA00022777"/>
    </source>
</evidence>
<dbReference type="EC" id="2.7.1.148" evidence="6"/>
<evidence type="ECO:0000256" key="3">
    <source>
        <dbReference type="ARBA" id="ARBA00022741"/>
    </source>
</evidence>
<dbReference type="GO" id="GO:0050515">
    <property type="term" value="F:4-(cytidine 5'-diphospho)-2-C-methyl-D-erythritol kinase activity"/>
    <property type="evidence" value="ECO:0007669"/>
    <property type="project" value="UniProtKB-EC"/>
</dbReference>
<keyword evidence="2 6" id="KW-0808">Transferase</keyword>
<dbReference type="EMBL" id="JAIGYQ010000001">
    <property type="protein sequence ID" value="MBX7490036.1"/>
    <property type="molecule type" value="Genomic_DNA"/>
</dbReference>
<protein>
    <recommendedName>
        <fullName evidence="1 6">4-diphosphocytidyl-2-C-methyl-D-erythritol kinase</fullName>
        <shortName evidence="6">CMK</shortName>
        <ecNumber evidence="6">2.7.1.148</ecNumber>
    </recommendedName>
    <alternativeName>
        <fullName evidence="6">4-(cytidine-5'-diphospho)-2-C-methyl-D-erythritol kinase</fullName>
    </alternativeName>
</protein>
<name>A0ABS7JKX6_9HELI</name>
<dbReference type="InterPro" id="IPR036554">
    <property type="entry name" value="GHMP_kinase_C_sf"/>
</dbReference>
<sequence length="271" mass="30137">MVAKSYAKINLFLKIVGKTQINNTSYHLLQSRFMRVASLYDTLGFNFNAKEFSLVGDFDCLTEQNTIYKAFIVLLPYVSKEQVKALNHTQIVVQKKIPSGGGLGGGSSNAACFLQVVNRELNLGLDKATLMEIGAKVGSDVPFFISDLELANVEGRGEIITPYNAESKFDIEVITPNVHCSTAEVFRLYAKEFYSTSAIVQTQMESWLQKSNAEILNNNAFSNNDLLKPLLRLHSELESYCQKGVFLSGSGSCFWKKCNAIEYAAKHKEAQ</sequence>
<feature type="active site" evidence="6">
    <location>
        <position position="8"/>
    </location>
</feature>
<evidence type="ECO:0000256" key="5">
    <source>
        <dbReference type="ARBA" id="ARBA00022840"/>
    </source>
</evidence>
<evidence type="ECO:0000259" key="7">
    <source>
        <dbReference type="Pfam" id="PF00288"/>
    </source>
</evidence>
<dbReference type="Proteomes" id="UP000700059">
    <property type="component" value="Unassembled WGS sequence"/>
</dbReference>
<dbReference type="Gene3D" id="3.30.230.10">
    <property type="match status" value="1"/>
</dbReference>
<gene>
    <name evidence="6" type="primary">ispE</name>
    <name evidence="8" type="ORF">K4G57_00890</name>
</gene>
<dbReference type="SUPFAM" id="SSF54211">
    <property type="entry name" value="Ribosomal protein S5 domain 2-like"/>
    <property type="match status" value="1"/>
</dbReference>
<comment type="function">
    <text evidence="6">Catalyzes the phosphorylation of the position 2 hydroxy group of 4-diphosphocytidyl-2C-methyl-D-erythritol.</text>
</comment>
<dbReference type="PANTHER" id="PTHR43527">
    <property type="entry name" value="4-DIPHOSPHOCYTIDYL-2-C-METHYL-D-ERYTHRITOL KINASE, CHLOROPLASTIC"/>
    <property type="match status" value="1"/>
</dbReference>
<keyword evidence="3 6" id="KW-0547">Nucleotide-binding</keyword>